<sequence>MNRNTREMTRVLPRELLMNILSRLPVKTLCKFRCVSREWRNLISDRHFINLHSDRSKRKPKLVFKRFKLNYDSRRNSYQVAIQLSTVDAKEGNLSNKFTKVVDERYINSWVPGSNLLMCVVCFKSVYVCNPSTEEVVKLPDPCHLFIYQSFGFGFLPMRNEYKLVHLWTQYDGRLACEIFTLEDGRESNSGSWRLTGFCPSFIWEGHSPVSVDGVVYWLGWDQDEPEDNKHLVSLDLYTEEFRIVPYPSHFSSVTFIDVDLDFMSLVELRGCLCLVDNVSMNAVMNVWMLKDRENLIWEKLYSINFNGLDGDDDCLFCSPMDDRDGEVLVESNDGKLFIYNLENKTFKKAEDLNRYGDFPCLFFDNFFSLGTRGN</sequence>
<evidence type="ECO:0000259" key="1">
    <source>
        <dbReference type="PROSITE" id="PS50181"/>
    </source>
</evidence>
<dbReference type="InterPro" id="IPR017451">
    <property type="entry name" value="F-box-assoc_interact_dom"/>
</dbReference>
<dbReference type="SUPFAM" id="SSF50965">
    <property type="entry name" value="Galactose oxidase, central domain"/>
    <property type="match status" value="1"/>
</dbReference>
<gene>
    <name evidence="2" type="ORF">Din_042507</name>
</gene>
<dbReference type="SMART" id="SM00256">
    <property type="entry name" value="FBOX"/>
    <property type="match status" value="1"/>
</dbReference>
<dbReference type="InterPro" id="IPR050796">
    <property type="entry name" value="SCF_F-box_component"/>
</dbReference>
<dbReference type="InterPro" id="IPR001810">
    <property type="entry name" value="F-box_dom"/>
</dbReference>
<accession>A0A5B7BYK0</accession>
<protein>
    <recommendedName>
        <fullName evidence="1">F-box domain-containing protein</fullName>
    </recommendedName>
</protein>
<dbReference type="InterPro" id="IPR011043">
    <property type="entry name" value="Gal_Oxase/kelch_b-propeller"/>
</dbReference>
<organism evidence="2">
    <name type="scientific">Davidia involucrata</name>
    <name type="common">Dove tree</name>
    <dbReference type="NCBI Taxonomy" id="16924"/>
    <lineage>
        <taxon>Eukaryota</taxon>
        <taxon>Viridiplantae</taxon>
        <taxon>Streptophyta</taxon>
        <taxon>Embryophyta</taxon>
        <taxon>Tracheophyta</taxon>
        <taxon>Spermatophyta</taxon>
        <taxon>Magnoliopsida</taxon>
        <taxon>eudicotyledons</taxon>
        <taxon>Gunneridae</taxon>
        <taxon>Pentapetalae</taxon>
        <taxon>asterids</taxon>
        <taxon>Cornales</taxon>
        <taxon>Nyssaceae</taxon>
        <taxon>Davidia</taxon>
    </lineage>
</organism>
<dbReference type="InterPro" id="IPR036047">
    <property type="entry name" value="F-box-like_dom_sf"/>
</dbReference>
<reference evidence="2" key="1">
    <citation type="submission" date="2019-08" db="EMBL/GenBank/DDBJ databases">
        <title>Reference gene set and small RNA set construction with multiple tissues from Davidia involucrata Baill.</title>
        <authorList>
            <person name="Yang H."/>
            <person name="Zhou C."/>
            <person name="Li G."/>
            <person name="Wang J."/>
            <person name="Gao P."/>
            <person name="Wang M."/>
            <person name="Wang R."/>
            <person name="Zhao Y."/>
        </authorList>
    </citation>
    <scope>NUCLEOTIDE SEQUENCE</scope>
    <source>
        <tissue evidence="2">Mixed with DoveR01_LX</tissue>
    </source>
</reference>
<dbReference type="CDD" id="cd22157">
    <property type="entry name" value="F-box_AtFBW1-like"/>
    <property type="match status" value="1"/>
</dbReference>
<dbReference type="AlphaFoldDB" id="A0A5B7BYK0"/>
<name>A0A5B7BYK0_DAVIN</name>
<dbReference type="Pfam" id="PF00646">
    <property type="entry name" value="F-box"/>
    <property type="match status" value="1"/>
</dbReference>
<dbReference type="InterPro" id="IPR013187">
    <property type="entry name" value="F-box-assoc_dom_typ3"/>
</dbReference>
<proteinExistence type="predicted"/>
<dbReference type="PANTHER" id="PTHR31672:SF13">
    <property type="entry name" value="F-BOX PROTEIN CPR30-LIKE"/>
    <property type="match status" value="1"/>
</dbReference>
<feature type="domain" description="F-box" evidence="1">
    <location>
        <begin position="6"/>
        <end position="51"/>
    </location>
</feature>
<dbReference type="PANTHER" id="PTHR31672">
    <property type="entry name" value="BNACNNG10540D PROTEIN"/>
    <property type="match status" value="1"/>
</dbReference>
<dbReference type="SUPFAM" id="SSF81383">
    <property type="entry name" value="F-box domain"/>
    <property type="match status" value="1"/>
</dbReference>
<dbReference type="PROSITE" id="PS50181">
    <property type="entry name" value="FBOX"/>
    <property type="match status" value="1"/>
</dbReference>
<dbReference type="EMBL" id="GHES01042507">
    <property type="protein sequence ID" value="MPA73066.1"/>
    <property type="molecule type" value="Transcribed_RNA"/>
</dbReference>
<dbReference type="Pfam" id="PF08268">
    <property type="entry name" value="FBA_3"/>
    <property type="match status" value="1"/>
</dbReference>
<dbReference type="Gene3D" id="1.20.1280.50">
    <property type="match status" value="1"/>
</dbReference>
<evidence type="ECO:0000313" key="2">
    <source>
        <dbReference type="EMBL" id="MPA73066.1"/>
    </source>
</evidence>
<dbReference type="NCBIfam" id="TIGR01640">
    <property type="entry name" value="F_box_assoc_1"/>
    <property type="match status" value="1"/>
</dbReference>